<dbReference type="GO" id="GO:0005524">
    <property type="term" value="F:ATP binding"/>
    <property type="evidence" value="ECO:0007669"/>
    <property type="project" value="InterPro"/>
</dbReference>
<reference evidence="48" key="2">
    <citation type="submission" date="2022-06" db="UniProtKB">
        <authorList>
            <consortium name="EnsemblMetazoa"/>
        </authorList>
    </citation>
    <scope>IDENTIFICATION</scope>
    <source>
        <strain evidence="48">p50T (Dazao)</strain>
    </source>
</reference>
<dbReference type="PANTHER" id="PTHR45688">
    <property type="match status" value="1"/>
</dbReference>
<dbReference type="InterPro" id="IPR049704">
    <property type="entry name" value="Aminotrans_3_PPA_site"/>
</dbReference>
<dbReference type="RefSeq" id="XP_004931615.1">
    <property type="nucleotide sequence ID" value="XM_004931558.5"/>
</dbReference>
<keyword evidence="17" id="KW-0496">Mitochondrion</keyword>
<dbReference type="PROSITE" id="PS50860">
    <property type="entry name" value="AA_TRNA_LIGASE_II_ALA"/>
    <property type="match status" value="1"/>
</dbReference>
<evidence type="ECO:0000256" key="30">
    <source>
        <dbReference type="ARBA" id="ARBA00043758"/>
    </source>
</evidence>
<evidence type="ECO:0000256" key="15">
    <source>
        <dbReference type="ARBA" id="ARBA00022917"/>
    </source>
</evidence>
<dbReference type="EC" id="2.6.1.40" evidence="19"/>
<dbReference type="GO" id="GO:0009436">
    <property type="term" value="P:glyoxylate catabolic process"/>
    <property type="evidence" value="ECO:0007669"/>
    <property type="project" value="TreeGrafter"/>
</dbReference>
<keyword evidence="13" id="KW-0862">Zinc</keyword>
<comment type="catalytic activity">
    <reaction evidence="32">
        <text>N(omega),N('omega)-dimethyl-L-arginine + pyruvate = 5-(3,3'-dimethylguanidino)-2-oxopentanoate + L-alanine</text>
        <dbReference type="Rhea" id="RHEA:77307"/>
        <dbReference type="ChEBI" id="CHEBI:15361"/>
        <dbReference type="ChEBI" id="CHEBI:57972"/>
        <dbReference type="ChEBI" id="CHEBI:197308"/>
        <dbReference type="ChEBI" id="CHEBI:197310"/>
    </reaction>
</comment>
<comment type="catalytic activity">
    <reaction evidence="33">
        <text>3-oxopropanoate + L-alanine = beta-alanine + pyruvate</text>
        <dbReference type="Rhea" id="RHEA:14077"/>
        <dbReference type="ChEBI" id="CHEBI:15361"/>
        <dbReference type="ChEBI" id="CHEBI:33190"/>
        <dbReference type="ChEBI" id="CHEBI:57966"/>
        <dbReference type="ChEBI" id="CHEBI:57972"/>
        <dbReference type="EC" id="2.6.1.18"/>
    </reaction>
    <physiologicalReaction direction="right-to-left" evidence="33">
        <dbReference type="Rhea" id="RHEA:14079"/>
    </physiologicalReaction>
</comment>
<keyword evidence="9" id="KW-0963">Cytoplasm</keyword>
<evidence type="ECO:0000256" key="6">
    <source>
        <dbReference type="ARBA" id="ARBA00008954"/>
    </source>
</evidence>
<evidence type="ECO:0000256" key="24">
    <source>
        <dbReference type="ARBA" id="ARBA00042669"/>
    </source>
</evidence>
<keyword evidence="11" id="KW-0808">Transferase</keyword>
<keyword evidence="46" id="KW-0175">Coiled coil</keyword>
<evidence type="ECO:0000256" key="39">
    <source>
        <dbReference type="ARBA" id="ARBA00048264"/>
    </source>
</evidence>
<dbReference type="FunFam" id="3.30.980.10:FF:000007">
    <property type="entry name" value="alanyl-tRNA editing protein Aarsd1"/>
    <property type="match status" value="1"/>
</dbReference>
<name>A0A8R1WNA8_BOMMO</name>
<evidence type="ECO:0000256" key="13">
    <source>
        <dbReference type="ARBA" id="ARBA00022833"/>
    </source>
</evidence>
<evidence type="ECO:0000256" key="11">
    <source>
        <dbReference type="ARBA" id="ARBA00022679"/>
    </source>
</evidence>
<evidence type="ECO:0000256" key="36">
    <source>
        <dbReference type="ARBA" id="ARBA00044257"/>
    </source>
</evidence>
<dbReference type="GO" id="GO:0016223">
    <property type="term" value="F:beta-alanine:pyruvate transaminase activity"/>
    <property type="evidence" value="ECO:0007669"/>
    <property type="project" value="UniProtKB-EC"/>
</dbReference>
<feature type="coiled-coil region" evidence="46">
    <location>
        <begin position="723"/>
        <end position="750"/>
    </location>
</feature>
<evidence type="ECO:0000256" key="12">
    <source>
        <dbReference type="ARBA" id="ARBA00022723"/>
    </source>
</evidence>
<keyword evidence="12" id="KW-0479">Metal-binding</keyword>
<evidence type="ECO:0000256" key="40">
    <source>
        <dbReference type="ARBA" id="ARBA00048500"/>
    </source>
</evidence>
<evidence type="ECO:0000256" key="23">
    <source>
        <dbReference type="ARBA" id="ARBA00042611"/>
    </source>
</evidence>
<dbReference type="PROSITE" id="PS00600">
    <property type="entry name" value="AA_TRANSFER_CLASS_3"/>
    <property type="match status" value="1"/>
</dbReference>
<evidence type="ECO:0000256" key="46">
    <source>
        <dbReference type="SAM" id="Coils"/>
    </source>
</evidence>
<dbReference type="Pfam" id="PF00202">
    <property type="entry name" value="Aminotran_3"/>
    <property type="match status" value="1"/>
</dbReference>
<comment type="catalytic activity">
    <reaction evidence="41">
        <text>N(omega),N(omega)-dimethyl-L-arginine + 2-oxobutanoate = 5-(3,3-dimethylguanidino)-2-oxopentanoate + (2S)-2-aminobutanoate</text>
        <dbReference type="Rhea" id="RHEA:77351"/>
        <dbReference type="ChEBI" id="CHEBI:16763"/>
        <dbReference type="ChEBI" id="CHEBI:58326"/>
        <dbReference type="ChEBI" id="CHEBI:74359"/>
        <dbReference type="ChEBI" id="CHEBI:197301"/>
    </reaction>
</comment>
<dbReference type="GO" id="GO:0019481">
    <property type="term" value="P:L-alanine catabolic process, by transamination"/>
    <property type="evidence" value="ECO:0007669"/>
    <property type="project" value="TreeGrafter"/>
</dbReference>
<evidence type="ECO:0000256" key="35">
    <source>
        <dbReference type="ARBA" id="ARBA00044055"/>
    </source>
</evidence>
<evidence type="ECO:0000256" key="10">
    <source>
        <dbReference type="ARBA" id="ARBA00022576"/>
    </source>
</evidence>
<evidence type="ECO:0000256" key="9">
    <source>
        <dbReference type="ARBA" id="ARBA00022490"/>
    </source>
</evidence>
<comment type="catalytic activity">
    <reaction evidence="31">
        <text>L-ornithine + pyruvate = 5-amino-2-oxopentanoate + L-alanine</text>
        <dbReference type="Rhea" id="RHEA:77327"/>
        <dbReference type="ChEBI" id="CHEBI:15361"/>
        <dbReference type="ChEBI" id="CHEBI:46911"/>
        <dbReference type="ChEBI" id="CHEBI:57972"/>
        <dbReference type="ChEBI" id="CHEBI:58802"/>
    </reaction>
</comment>
<evidence type="ECO:0000256" key="41">
    <source>
        <dbReference type="ARBA" id="ARBA00048560"/>
    </source>
</evidence>
<dbReference type="GeneID" id="101744960"/>
<comment type="catalytic activity">
    <reaction evidence="28">
        <text>N(omega),N(omega)-dimethyl-L-arginine + oxaloacetate = 5-(3,3-dimethylguanidino)-2-oxopentanoate + L-aspartate</text>
        <dbReference type="Rhea" id="RHEA:77343"/>
        <dbReference type="ChEBI" id="CHEBI:16452"/>
        <dbReference type="ChEBI" id="CHEBI:29991"/>
        <dbReference type="ChEBI" id="CHEBI:58326"/>
        <dbReference type="ChEBI" id="CHEBI:197301"/>
    </reaction>
</comment>
<comment type="similarity">
    <text evidence="5">Belongs to the class-II aminoacyl-tRNA synthetase family. Alax-L subfamily.</text>
</comment>
<dbReference type="Proteomes" id="UP000005204">
    <property type="component" value="Unassembled WGS sequence"/>
</dbReference>
<comment type="catalytic activity">
    <reaction evidence="44">
        <text>N(omega),N('omega)-dimethyl-L-arginine + glyoxylate = 5-(3,3'-dimethylguanidino)-2-oxopentanoate + glycine</text>
        <dbReference type="Rhea" id="RHEA:77315"/>
        <dbReference type="ChEBI" id="CHEBI:36655"/>
        <dbReference type="ChEBI" id="CHEBI:57305"/>
        <dbReference type="ChEBI" id="CHEBI:197308"/>
        <dbReference type="ChEBI" id="CHEBI:197310"/>
    </reaction>
</comment>
<comment type="catalytic activity">
    <reaction evidence="29">
        <text>2-oxobutanoate + L-alanine = (2S)-2-aminobutanoate + pyruvate</text>
        <dbReference type="Rhea" id="RHEA:77355"/>
        <dbReference type="ChEBI" id="CHEBI:15361"/>
        <dbReference type="ChEBI" id="CHEBI:16763"/>
        <dbReference type="ChEBI" id="CHEBI:57972"/>
        <dbReference type="ChEBI" id="CHEBI:74359"/>
        <dbReference type="EC" id="2.6.1.44"/>
    </reaction>
</comment>
<dbReference type="EC" id="2.6.1.44" evidence="8"/>
<organism evidence="48 49">
    <name type="scientific">Bombyx mori</name>
    <name type="common">Silk moth</name>
    <dbReference type="NCBI Taxonomy" id="7091"/>
    <lineage>
        <taxon>Eukaryota</taxon>
        <taxon>Metazoa</taxon>
        <taxon>Ecdysozoa</taxon>
        <taxon>Arthropoda</taxon>
        <taxon>Hexapoda</taxon>
        <taxon>Insecta</taxon>
        <taxon>Pterygota</taxon>
        <taxon>Neoptera</taxon>
        <taxon>Endopterygota</taxon>
        <taxon>Lepidoptera</taxon>
        <taxon>Glossata</taxon>
        <taxon>Ditrysia</taxon>
        <taxon>Bombycoidea</taxon>
        <taxon>Bombycidae</taxon>
        <taxon>Bombycinae</taxon>
        <taxon>Bombyx</taxon>
    </lineage>
</organism>
<evidence type="ECO:0000256" key="42">
    <source>
        <dbReference type="ARBA" id="ARBA00048760"/>
    </source>
</evidence>
<comment type="catalytic activity">
    <reaction evidence="40">
        <text>2-oxohexanoate + N(omega),N(omega)-dimethyl-L-arginine = L-2-aminohexanoate + 5-(3,3-dimethylguanidino)-2-oxopentanoate</text>
        <dbReference type="Rhea" id="RHEA:77363"/>
        <dbReference type="ChEBI" id="CHEBI:35177"/>
        <dbReference type="ChEBI" id="CHEBI:58326"/>
        <dbReference type="ChEBI" id="CHEBI:58455"/>
        <dbReference type="ChEBI" id="CHEBI:197301"/>
    </reaction>
</comment>
<dbReference type="GO" id="GO:0046872">
    <property type="term" value="F:metal ion binding"/>
    <property type="evidence" value="ECO:0007669"/>
    <property type="project" value="UniProtKB-KW"/>
</dbReference>
<comment type="cofactor">
    <cofactor evidence="1">
        <name>pyridoxal 5'-phosphate</name>
        <dbReference type="ChEBI" id="CHEBI:597326"/>
    </cofactor>
</comment>
<dbReference type="AlphaFoldDB" id="A0A8R1WNA8"/>
<comment type="cofactor">
    <cofactor evidence="2">
        <name>Zn(2+)</name>
        <dbReference type="ChEBI" id="CHEBI:29105"/>
    </cofactor>
</comment>
<evidence type="ECO:0000256" key="21">
    <source>
        <dbReference type="ARBA" id="ARBA00041662"/>
    </source>
</evidence>
<evidence type="ECO:0000256" key="27">
    <source>
        <dbReference type="ARBA" id="ARBA00043726"/>
    </source>
</evidence>
<evidence type="ECO:0000256" key="8">
    <source>
        <dbReference type="ARBA" id="ARBA00013049"/>
    </source>
</evidence>
<evidence type="ECO:0000256" key="3">
    <source>
        <dbReference type="ARBA" id="ARBA00004173"/>
    </source>
</evidence>
<evidence type="ECO:0000256" key="20">
    <source>
        <dbReference type="ARBA" id="ARBA00039862"/>
    </source>
</evidence>
<dbReference type="SUPFAM" id="SSF53383">
    <property type="entry name" value="PLP-dependent transferases"/>
    <property type="match status" value="1"/>
</dbReference>
<dbReference type="Pfam" id="PF07973">
    <property type="entry name" value="tRNA_SAD"/>
    <property type="match status" value="1"/>
</dbReference>
<comment type="catalytic activity">
    <reaction evidence="39">
        <text>L-ornithine + glyoxylate = 5-amino-2-oxopentanoate + glycine</text>
        <dbReference type="Rhea" id="RHEA:77331"/>
        <dbReference type="ChEBI" id="CHEBI:36655"/>
        <dbReference type="ChEBI" id="CHEBI:46911"/>
        <dbReference type="ChEBI" id="CHEBI:57305"/>
        <dbReference type="ChEBI" id="CHEBI:58802"/>
    </reaction>
</comment>
<dbReference type="InterPro" id="IPR015424">
    <property type="entry name" value="PyrdxlP-dep_Trfase"/>
</dbReference>
<evidence type="ECO:0000256" key="26">
    <source>
        <dbReference type="ARBA" id="ARBA00043679"/>
    </source>
</evidence>
<evidence type="ECO:0000256" key="44">
    <source>
        <dbReference type="ARBA" id="ARBA00049480"/>
    </source>
</evidence>
<evidence type="ECO:0000256" key="29">
    <source>
        <dbReference type="ARBA" id="ARBA00043751"/>
    </source>
</evidence>
<evidence type="ECO:0000256" key="16">
    <source>
        <dbReference type="ARBA" id="ARBA00022946"/>
    </source>
</evidence>
<feature type="domain" description="Alanyl-transfer RNA synthetases family profile" evidence="47">
    <location>
        <begin position="366"/>
        <end position="700"/>
    </location>
</feature>
<evidence type="ECO:0000256" key="28">
    <source>
        <dbReference type="ARBA" id="ARBA00043749"/>
    </source>
</evidence>
<sequence>MANRGTKLCFDIVRTYSTAKMPPTDFVPRPYTGPSYQQVEQMKGVYMPPSITNAYKKPVLLTQGHMQWLYDNDGKRYLDLFGGIVTVSVGHCHPKVNAALKDQLDVLWHTTNLYRHPKIYEYVEQLAAKLPGDLNVVYLVNSGSEANELATLLAKAYTGNLDIISLQTSYHGYTSSLMGLTATQSYRMAIPVPPGFYHAVHPDPFRGAFGGCRDSISQAPGSCSCTGECISTDKYVHQLNELLGNSVPAGRVAAFFAESIQGAGGVVQFPKGYLKKAQELIKKNGGLYVADEVQTGFGRTGDHFWGFETHGVKPDIVTMAKGIGNGFPLAAVVTTKEIAANHAKAAYFNTFGGNPMASTVGKAVLEVIEEEGLQQNSKVVGEYFIRQLMDLQKQHPVIGDVRGQGLMIGVELVEPGTKTPLTTSKVNDIHENIKDNGVLIARGGRFNNVFRIKPPMCITKQDYQSKVLQCEPTKEPIVDYGKTSLFEGFQIILENTILFPAGGGQPHDIGWLNDVEVLQVLRKGDEALHFTREPIDVGIEVKQKVNWNRRFDHMQQHSGQHLLSAILEKHHSLPTTSWWLGADESYVEIDSTKVSEQQINATENYCNELIRAAVPVSVKICKSNDPDLNEAHTRGLPKDCMETIRIICIGDIDENMCCGTHVSNLSQLQIIKIIGAEPGKKGKTNLKFLVGERVTKTFQRMLEREKALTGLLKNEPTKHEELVQKLQKNIKTTNKNLQNVLIELAEFEVNKIKGSTPKPKYVFMFKREATPEFNRAVLKGLEGEGMFVLLISEDPDRAKEGQIIIQGPEEHCKALGDMITEMLKAKGAFKNGRFQGKASDLGAVNKCKKLVEDYFNKLT</sequence>
<dbReference type="GO" id="GO:0047305">
    <property type="term" value="F:(R)-3-amino-2-methylpropionate-pyruvate transaminase activity"/>
    <property type="evidence" value="ECO:0007669"/>
    <property type="project" value="UniProtKB-EC"/>
</dbReference>
<dbReference type="InterPro" id="IPR005814">
    <property type="entry name" value="Aminotrans_3"/>
</dbReference>
<dbReference type="CDD" id="cd00610">
    <property type="entry name" value="OAT_like"/>
    <property type="match status" value="1"/>
</dbReference>
<evidence type="ECO:0000313" key="49">
    <source>
        <dbReference type="Proteomes" id="UP000005204"/>
    </source>
</evidence>
<dbReference type="Gene3D" id="3.40.640.10">
    <property type="entry name" value="Type I PLP-dependent aspartate aminotransferase-like (Major domain)"/>
    <property type="match status" value="1"/>
</dbReference>
<evidence type="ECO:0000256" key="33">
    <source>
        <dbReference type="ARBA" id="ARBA00043825"/>
    </source>
</evidence>
<evidence type="ECO:0000256" key="37">
    <source>
        <dbReference type="ARBA" id="ARBA00044258"/>
    </source>
</evidence>
<evidence type="ECO:0000256" key="22">
    <source>
        <dbReference type="ARBA" id="ARBA00041845"/>
    </source>
</evidence>
<evidence type="ECO:0000256" key="2">
    <source>
        <dbReference type="ARBA" id="ARBA00001947"/>
    </source>
</evidence>
<dbReference type="PANTHER" id="PTHR45688:SF3">
    <property type="entry name" value="ALANINE--GLYOXYLATE AMINOTRANSFERASE 2, MITOCHONDRIAL"/>
    <property type="match status" value="1"/>
</dbReference>
<dbReference type="EnsemblMetazoa" id="XM_004931558.4">
    <property type="protein sequence ID" value="XP_004931615.1"/>
    <property type="gene ID" value="LOC101744960"/>
</dbReference>
<dbReference type="InterPro" id="IPR012947">
    <property type="entry name" value="tRNA_SAD"/>
</dbReference>
<comment type="catalytic activity">
    <reaction evidence="30">
        <text>N(omega)-methyl-L-arginine + pyruvate = 5-(3-methylguanidino)-2-oxopentanoate + L-alanine</text>
        <dbReference type="Rhea" id="RHEA:77319"/>
        <dbReference type="ChEBI" id="CHEBI:15361"/>
        <dbReference type="ChEBI" id="CHEBI:57972"/>
        <dbReference type="ChEBI" id="CHEBI:114953"/>
        <dbReference type="ChEBI" id="CHEBI:197314"/>
    </reaction>
</comment>
<evidence type="ECO:0000256" key="7">
    <source>
        <dbReference type="ARBA" id="ARBA00011881"/>
    </source>
</evidence>
<dbReference type="GO" id="GO:0004813">
    <property type="term" value="F:alanine-tRNA ligase activity"/>
    <property type="evidence" value="ECO:0007669"/>
    <property type="project" value="InterPro"/>
</dbReference>
<comment type="catalytic activity">
    <reaction evidence="42">
        <text>N(omega)-methyl-L-arginine + glyoxylate = 5-(3-methylguanidino)-2-oxopentanoate + glycine</text>
        <dbReference type="Rhea" id="RHEA:77323"/>
        <dbReference type="ChEBI" id="CHEBI:36655"/>
        <dbReference type="ChEBI" id="CHEBI:57305"/>
        <dbReference type="ChEBI" id="CHEBI:114953"/>
        <dbReference type="ChEBI" id="CHEBI:197314"/>
    </reaction>
</comment>
<comment type="function">
    <text evidence="45">Multifunctional aminotransferase with a broad substrate specificity. Catalyzes the conversion of glyoxylate to glycine using alanine as the amino donor. Catalyzes metabolism of not L- but the D-isomer of D-beta-aminoisobutyric acid to generate 2-methyl-3-oxopropanoate and alanine. Catalyzes the transfer of the amino group from beta-alanine to pyruvate to yield L-alanine and 3-oxopropanoate. Can metabolize NG-monomethyl-L-arginine (NMMA), asymmetric NG,NG-dimethyl-L-arginine (ADMA) and symmetric NG,N'G-dimethyl-L-arginine (SDMA). ADMA is a potent inhibitor of nitric-oxide (NO) synthase, and this activity provides mechanism through which the kidney regulates blood pressure.</text>
</comment>
<dbReference type="InterPro" id="IPR018163">
    <property type="entry name" value="Thr/Ala-tRNA-synth_IIc_edit"/>
</dbReference>
<evidence type="ECO:0000313" key="48">
    <source>
        <dbReference type="EnsemblMetazoa" id="XP_004931615.1"/>
    </source>
</evidence>
<dbReference type="GO" id="GO:0003676">
    <property type="term" value="F:nucleic acid binding"/>
    <property type="evidence" value="ECO:0007669"/>
    <property type="project" value="InterPro"/>
</dbReference>
<comment type="catalytic activity">
    <reaction evidence="26">
        <text>(2S)-2-aminobutanoate + glyoxylate = 2-oxobutanoate + glycine</text>
        <dbReference type="Rhea" id="RHEA:77339"/>
        <dbReference type="ChEBI" id="CHEBI:16763"/>
        <dbReference type="ChEBI" id="CHEBI:36655"/>
        <dbReference type="ChEBI" id="CHEBI:57305"/>
        <dbReference type="ChEBI" id="CHEBI:74359"/>
    </reaction>
</comment>
<evidence type="ECO:0000259" key="47">
    <source>
        <dbReference type="PROSITE" id="PS50860"/>
    </source>
</evidence>
<dbReference type="SUPFAM" id="SSF50447">
    <property type="entry name" value="Translation proteins"/>
    <property type="match status" value="1"/>
</dbReference>
<evidence type="ECO:0000256" key="1">
    <source>
        <dbReference type="ARBA" id="ARBA00001933"/>
    </source>
</evidence>
<comment type="subcellular location">
    <subcellularLocation>
        <location evidence="4">Cytoplasm</location>
    </subcellularLocation>
    <subcellularLocation>
        <location evidence="3">Mitochondrion</location>
    </subcellularLocation>
</comment>
<reference evidence="49" key="1">
    <citation type="journal article" date="2008" name="Insect Biochem. Mol. Biol.">
        <title>The genome of a lepidopteran model insect, the silkworm Bombyx mori.</title>
        <authorList>
            <consortium name="International Silkworm Genome Consortium"/>
        </authorList>
    </citation>
    <scope>NUCLEOTIDE SEQUENCE [LARGE SCALE GENOMIC DNA]</scope>
    <source>
        <strain evidence="49">p50T</strain>
    </source>
</reference>
<evidence type="ECO:0000256" key="5">
    <source>
        <dbReference type="ARBA" id="ARBA00008429"/>
    </source>
</evidence>
<keyword evidence="15" id="KW-0648">Protein biosynthesis</keyword>
<evidence type="ECO:0000256" key="43">
    <source>
        <dbReference type="ARBA" id="ARBA00048916"/>
    </source>
</evidence>
<evidence type="ECO:0000256" key="34">
    <source>
        <dbReference type="ARBA" id="ARBA00043826"/>
    </source>
</evidence>
<dbReference type="FunFam" id="3.40.640.10:FF:000055">
    <property type="entry name" value="Alanine--glyoxylate aminotransferase 2, mitochondrial"/>
    <property type="match status" value="1"/>
</dbReference>
<dbReference type="Gene3D" id="3.90.1150.10">
    <property type="entry name" value="Aspartate Aminotransferase, domain 1"/>
    <property type="match status" value="1"/>
</dbReference>
<dbReference type="InterPro" id="IPR015421">
    <property type="entry name" value="PyrdxlP-dep_Trfase_major"/>
</dbReference>
<evidence type="ECO:0000256" key="45">
    <source>
        <dbReference type="ARBA" id="ARBA00058068"/>
    </source>
</evidence>
<dbReference type="Gene3D" id="2.40.30.130">
    <property type="match status" value="1"/>
</dbReference>
<dbReference type="InterPro" id="IPR015422">
    <property type="entry name" value="PyrdxlP-dep_Trfase_small"/>
</dbReference>
<dbReference type="Gene3D" id="3.30.980.10">
    <property type="entry name" value="Threonyl-trna Synthetase, Chain A, domain 2"/>
    <property type="match status" value="1"/>
</dbReference>
<dbReference type="SUPFAM" id="SSF55186">
    <property type="entry name" value="ThrRS/AlaRS common domain"/>
    <property type="match status" value="1"/>
</dbReference>
<dbReference type="EC" id="2.6.1.18" evidence="35"/>
<dbReference type="SMART" id="SM00863">
    <property type="entry name" value="tRNA_SAD"/>
    <property type="match status" value="1"/>
</dbReference>
<evidence type="ECO:0000256" key="31">
    <source>
        <dbReference type="ARBA" id="ARBA00043777"/>
    </source>
</evidence>
<dbReference type="GO" id="GO:0030170">
    <property type="term" value="F:pyridoxal phosphate binding"/>
    <property type="evidence" value="ECO:0007669"/>
    <property type="project" value="InterPro"/>
</dbReference>
<evidence type="ECO:0000256" key="38">
    <source>
        <dbReference type="ARBA" id="ARBA00047892"/>
    </source>
</evidence>
<evidence type="ECO:0000256" key="32">
    <source>
        <dbReference type="ARBA" id="ARBA00043798"/>
    </source>
</evidence>
<evidence type="ECO:0000256" key="19">
    <source>
        <dbReference type="ARBA" id="ARBA00039130"/>
    </source>
</evidence>
<evidence type="ECO:0000256" key="25">
    <source>
        <dbReference type="ARBA" id="ARBA00043669"/>
    </source>
</evidence>
<dbReference type="GO" id="GO:0006419">
    <property type="term" value="P:alanyl-tRNA aminoacylation"/>
    <property type="evidence" value="ECO:0007669"/>
    <property type="project" value="InterPro"/>
</dbReference>
<comment type="subunit">
    <text evidence="7">Homotetramer.</text>
</comment>
<comment type="catalytic activity">
    <reaction evidence="18">
        <text>glyoxylate + L-alanine = glycine + pyruvate</text>
        <dbReference type="Rhea" id="RHEA:24248"/>
        <dbReference type="ChEBI" id="CHEBI:15361"/>
        <dbReference type="ChEBI" id="CHEBI:36655"/>
        <dbReference type="ChEBI" id="CHEBI:57305"/>
        <dbReference type="ChEBI" id="CHEBI:57972"/>
        <dbReference type="EC" id="2.6.1.44"/>
    </reaction>
    <physiologicalReaction direction="left-to-right" evidence="18">
        <dbReference type="Rhea" id="RHEA:24249"/>
    </physiologicalReaction>
</comment>
<keyword evidence="14" id="KW-0663">Pyridoxal phosphate</keyword>
<keyword evidence="49" id="KW-1185">Reference proteome</keyword>
<proteinExistence type="inferred from homology"/>
<dbReference type="OrthoDB" id="10261433at2759"/>
<dbReference type="GO" id="GO:0008453">
    <property type="term" value="F:alanine-glyoxylate transaminase activity"/>
    <property type="evidence" value="ECO:0007669"/>
    <property type="project" value="UniProtKB-EC"/>
</dbReference>
<comment type="catalytic activity">
    <reaction evidence="27">
        <text>(R)-3-amino-2-methylpropanoate + pyruvate = 2-methyl-3-oxopropanoate + L-alanine</text>
        <dbReference type="Rhea" id="RHEA:18393"/>
        <dbReference type="ChEBI" id="CHEBI:15361"/>
        <dbReference type="ChEBI" id="CHEBI:57700"/>
        <dbReference type="ChEBI" id="CHEBI:57731"/>
        <dbReference type="ChEBI" id="CHEBI:57972"/>
        <dbReference type="EC" id="2.6.1.40"/>
    </reaction>
    <physiologicalReaction direction="left-to-right" evidence="27">
        <dbReference type="Rhea" id="RHEA:18394"/>
    </physiologicalReaction>
</comment>
<dbReference type="InterPro" id="IPR009000">
    <property type="entry name" value="Transl_B-barrel_sf"/>
</dbReference>
<keyword evidence="10" id="KW-0032">Aminotransferase</keyword>
<comment type="catalytic activity">
    <reaction evidence="38">
        <text>N(omega),N(omega)-dimethyl-L-arginine + glyoxylate = 5-(3,3-dimethylguanidino)-2-oxopentanoate + glycine</text>
        <dbReference type="Rhea" id="RHEA:77311"/>
        <dbReference type="ChEBI" id="CHEBI:36655"/>
        <dbReference type="ChEBI" id="CHEBI:57305"/>
        <dbReference type="ChEBI" id="CHEBI:58326"/>
        <dbReference type="ChEBI" id="CHEBI:197301"/>
    </reaction>
</comment>
<protein>
    <recommendedName>
        <fullName evidence="20">Alanine--glyoxylate aminotransferase 2, mitochondrial</fullName>
        <ecNumber evidence="35">2.6.1.18</ecNumber>
        <ecNumber evidence="19">2.6.1.40</ecNumber>
        <ecNumber evidence="8">2.6.1.44</ecNumber>
    </recommendedName>
    <alternativeName>
        <fullName evidence="21">(R)-3-amino-2-methylpropionate--pyruvate transaminase</fullName>
    </alternativeName>
    <alternativeName>
        <fullName evidence="23">Beta-ALAAT II</fullName>
    </alternativeName>
    <alternativeName>
        <fullName evidence="24">Beta-alanine-pyruvate aminotransferase</fullName>
    </alternativeName>
    <alternativeName>
        <fullName evidence="37">D-3-aminoisobutyrate-pyruvate aminotransferase</fullName>
    </alternativeName>
    <alternativeName>
        <fullName evidence="22">D-AIBAT</fullName>
    </alternativeName>
    <alternativeName>
        <fullName evidence="36">D-beta-aminoisobutyrate-pyruvate aminotransferase</fullName>
    </alternativeName>
</protein>
<comment type="catalytic activity">
    <reaction evidence="34">
        <text>2-oxopentanoate + N(omega),N(omega)-dimethyl-L-arginine = 5-(3,3-dimethylguanidino)-2-oxopentanoate + L-2-aminopentanoate</text>
        <dbReference type="Rhea" id="RHEA:77359"/>
        <dbReference type="ChEBI" id="CHEBI:28644"/>
        <dbReference type="ChEBI" id="CHEBI:58326"/>
        <dbReference type="ChEBI" id="CHEBI:58441"/>
        <dbReference type="ChEBI" id="CHEBI:197301"/>
    </reaction>
</comment>
<evidence type="ECO:0000256" key="14">
    <source>
        <dbReference type="ARBA" id="ARBA00022898"/>
    </source>
</evidence>
<dbReference type="InterPro" id="IPR018165">
    <property type="entry name" value="Ala-tRNA-synth_IIc_core"/>
</dbReference>
<comment type="catalytic activity">
    <reaction evidence="25">
        <text>N(omega),N(omega)-dimethyl-L-arginine + pyruvate = 5-(3,3-dimethylguanidino)-2-oxopentanoate + L-alanine</text>
        <dbReference type="Rhea" id="RHEA:77303"/>
        <dbReference type="ChEBI" id="CHEBI:15361"/>
        <dbReference type="ChEBI" id="CHEBI:57972"/>
        <dbReference type="ChEBI" id="CHEBI:58326"/>
        <dbReference type="ChEBI" id="CHEBI:197301"/>
    </reaction>
</comment>
<evidence type="ECO:0000256" key="4">
    <source>
        <dbReference type="ARBA" id="ARBA00004496"/>
    </source>
</evidence>
<comment type="similarity">
    <text evidence="6">Belongs to the class-III pyridoxal-phosphate-dependent aminotransferase family.</text>
</comment>
<evidence type="ECO:0000256" key="17">
    <source>
        <dbReference type="ARBA" id="ARBA00023128"/>
    </source>
</evidence>
<evidence type="ECO:0000256" key="18">
    <source>
        <dbReference type="ARBA" id="ARBA00033660"/>
    </source>
</evidence>
<comment type="catalytic activity">
    <reaction evidence="43">
        <text>oxaloacetate + L-alanine = L-aspartate + pyruvate</text>
        <dbReference type="Rhea" id="RHEA:77347"/>
        <dbReference type="ChEBI" id="CHEBI:15361"/>
        <dbReference type="ChEBI" id="CHEBI:16452"/>
        <dbReference type="ChEBI" id="CHEBI:29991"/>
        <dbReference type="ChEBI" id="CHEBI:57972"/>
    </reaction>
</comment>
<accession>A0A8R1WNA8</accession>
<dbReference type="GO" id="GO:0005739">
    <property type="term" value="C:mitochondrion"/>
    <property type="evidence" value="ECO:0007669"/>
    <property type="project" value="UniProtKB-SubCell"/>
</dbReference>
<dbReference type="KEGG" id="bmor:101744960"/>
<keyword evidence="16" id="KW-0809">Transit peptide</keyword>